<dbReference type="Pfam" id="PF17708">
    <property type="entry name" value="Gasdermin_C"/>
    <property type="match status" value="1"/>
</dbReference>
<keyword evidence="4" id="KW-1134">Transmembrane beta strand</keyword>
<name>A0A6P6EQH6_OCTDE</name>
<dbReference type="GeneID" id="101561275"/>
<keyword evidence="9" id="KW-0472">Membrane</keyword>
<accession>A0A6P6EQH6</accession>
<evidence type="ECO:0000259" key="14">
    <source>
        <dbReference type="Pfam" id="PF17708"/>
    </source>
</evidence>
<dbReference type="Proteomes" id="UP000515203">
    <property type="component" value="Unplaced"/>
</dbReference>
<comment type="subcellular location">
    <subcellularLocation>
        <location evidence="2">Cell membrane</location>
        <topology evidence="2">Multi-pass membrane protein</topology>
    </subcellularLocation>
    <subcellularLocation>
        <location evidence="1">Cytoplasm</location>
        <location evidence="1">Cytosol</location>
    </subcellularLocation>
</comment>
<dbReference type="GO" id="GO:0005829">
    <property type="term" value="C:cytosol"/>
    <property type="evidence" value="ECO:0007669"/>
    <property type="project" value="UniProtKB-SubCell"/>
</dbReference>
<dbReference type="OrthoDB" id="9836623at2759"/>
<dbReference type="AlphaFoldDB" id="A0A6P6EQH6"/>
<protein>
    <submittedName>
        <fullName evidence="16">Gasdermin-C-like</fullName>
    </submittedName>
</protein>
<evidence type="ECO:0000256" key="3">
    <source>
        <dbReference type="ARBA" id="ARBA00009279"/>
    </source>
</evidence>
<feature type="domain" description="Gasdermin pore forming" evidence="13">
    <location>
        <begin position="5"/>
        <end position="238"/>
    </location>
</feature>
<dbReference type="InterPro" id="IPR007677">
    <property type="entry name" value="Gasdermin"/>
</dbReference>
<organism evidence="15 16">
    <name type="scientific">Octodon degus</name>
    <name type="common">Degu</name>
    <name type="synonym">Sciurus degus</name>
    <dbReference type="NCBI Taxonomy" id="10160"/>
    <lineage>
        <taxon>Eukaryota</taxon>
        <taxon>Metazoa</taxon>
        <taxon>Chordata</taxon>
        <taxon>Craniata</taxon>
        <taxon>Vertebrata</taxon>
        <taxon>Euteleostomi</taxon>
        <taxon>Mammalia</taxon>
        <taxon>Eutheria</taxon>
        <taxon>Euarchontoglires</taxon>
        <taxon>Glires</taxon>
        <taxon>Rodentia</taxon>
        <taxon>Hystricomorpha</taxon>
        <taxon>Octodontidae</taxon>
        <taxon>Octodon</taxon>
    </lineage>
</organism>
<dbReference type="PANTHER" id="PTHR16399:SF21">
    <property type="entry name" value="GASDERMIN-C"/>
    <property type="match status" value="1"/>
</dbReference>
<dbReference type="Pfam" id="PF04598">
    <property type="entry name" value="Gasdermin"/>
    <property type="match status" value="1"/>
</dbReference>
<dbReference type="GO" id="GO:0042742">
    <property type="term" value="P:defense response to bacterium"/>
    <property type="evidence" value="ECO:0007669"/>
    <property type="project" value="TreeGrafter"/>
</dbReference>
<keyword evidence="8" id="KW-0812">Transmembrane</keyword>
<comment type="similarity">
    <text evidence="3">Belongs to the gasdermin family.</text>
</comment>
<dbReference type="GO" id="GO:0005546">
    <property type="term" value="F:phosphatidylinositol-4,5-bisphosphate binding"/>
    <property type="evidence" value="ECO:0007669"/>
    <property type="project" value="TreeGrafter"/>
</dbReference>
<keyword evidence="5" id="KW-1003">Cell membrane</keyword>
<sequence>MPSIFERASKNMIKNLGGKDMVPVTCALDANKFHQLSIILKRSRFLIGEHPEDIPVGYSLMQILEPSSSVPDSVISGPLITTELEVNKLKADVSVKAAVEVSASGDVAWSHGSTIEVQSVSISNCDLEILQNRKLLDPEPSFLSGCRRRGDNLYVVTEAVELIKDTILRDNSNVAVSGKASIPQVPFIKAESQGQGQRETTMTVPQGTVMAYRKKKLVIKDKYCSILVINDTKQKTFQFVPQNMKLTRKPQLEIKPSFGNVFSEEEPKPRSESSSVLMPVPHLIKAGMEIYRDQEDIEEIENLSSGFYGEQECIEELQDLMKELYGEQGPKGGSWVGIPSPQEKEQRKGHKFGDKHGQYLILFLGIIEEPFGQNFSLLEEEVSGNMEALAQVSKDRRDVIFHSIVAMLGDRETMQMLMDTWEMETLGHLDGPGGKILDELRQGSSPSWINLEYRIFYLLEVLMVLSDTQLFLLAQSVEKRIMFQQRELVRSILAPNFKYPWHIPFTIQAELLAPLQEAGLHVTYALLEECGLKMELESPRSTWHLEAKRPLSALYGALSLLLQLAEA</sequence>
<keyword evidence="6" id="KW-0963">Cytoplasm</keyword>
<dbReference type="GO" id="GO:0001786">
    <property type="term" value="F:phosphatidylserine binding"/>
    <property type="evidence" value="ECO:0007669"/>
    <property type="project" value="TreeGrafter"/>
</dbReference>
<evidence type="ECO:0000313" key="15">
    <source>
        <dbReference type="Proteomes" id="UP000515203"/>
    </source>
</evidence>
<dbReference type="InterPro" id="IPR040460">
    <property type="entry name" value="Gasdermin_pore"/>
</dbReference>
<dbReference type="InterPro" id="IPR041263">
    <property type="entry name" value="Gasdermin_PUB"/>
</dbReference>
<evidence type="ECO:0000256" key="8">
    <source>
        <dbReference type="ARBA" id="ARBA00022692"/>
    </source>
</evidence>
<evidence type="ECO:0000313" key="16">
    <source>
        <dbReference type="RefSeq" id="XP_023574580.1"/>
    </source>
</evidence>
<evidence type="ECO:0000256" key="4">
    <source>
        <dbReference type="ARBA" id="ARBA00022452"/>
    </source>
</evidence>
<dbReference type="GO" id="GO:0005886">
    <property type="term" value="C:plasma membrane"/>
    <property type="evidence" value="ECO:0007669"/>
    <property type="project" value="UniProtKB-SubCell"/>
</dbReference>
<evidence type="ECO:0000256" key="11">
    <source>
        <dbReference type="ARBA" id="ARBA00023288"/>
    </source>
</evidence>
<keyword evidence="15" id="KW-1185">Reference proteome</keyword>
<keyword evidence="11" id="KW-0449">Lipoprotein</keyword>
<keyword evidence="10" id="KW-0564">Palmitate</keyword>
<dbReference type="GO" id="GO:0070269">
    <property type="term" value="P:pyroptotic inflammatory response"/>
    <property type="evidence" value="ECO:0007669"/>
    <property type="project" value="TreeGrafter"/>
</dbReference>
<evidence type="ECO:0000256" key="12">
    <source>
        <dbReference type="ARBA" id="ARBA00038764"/>
    </source>
</evidence>
<gene>
    <name evidence="16" type="primary">LOC101561275</name>
</gene>
<evidence type="ECO:0000259" key="13">
    <source>
        <dbReference type="Pfam" id="PF04598"/>
    </source>
</evidence>
<dbReference type="GO" id="GO:0070273">
    <property type="term" value="F:phosphatidylinositol-4-phosphate binding"/>
    <property type="evidence" value="ECO:0007669"/>
    <property type="project" value="TreeGrafter"/>
</dbReference>
<dbReference type="PANTHER" id="PTHR16399">
    <property type="entry name" value="GASDERMIN"/>
    <property type="match status" value="1"/>
</dbReference>
<evidence type="ECO:0000256" key="7">
    <source>
        <dbReference type="ARBA" id="ARBA00022590"/>
    </source>
</evidence>
<dbReference type="FunCoup" id="A0A6P6EQH6">
    <property type="interactions" value="128"/>
</dbReference>
<evidence type="ECO:0000256" key="1">
    <source>
        <dbReference type="ARBA" id="ARBA00004514"/>
    </source>
</evidence>
<feature type="domain" description="Gasdermin PUB" evidence="14">
    <location>
        <begin position="374"/>
        <end position="540"/>
    </location>
</feature>
<dbReference type="GO" id="GO:0012501">
    <property type="term" value="P:programmed cell death"/>
    <property type="evidence" value="ECO:0007669"/>
    <property type="project" value="UniProtKB-KW"/>
</dbReference>
<dbReference type="InParanoid" id="A0A6P6EQH6"/>
<proteinExistence type="inferred from homology"/>
<evidence type="ECO:0000256" key="10">
    <source>
        <dbReference type="ARBA" id="ARBA00023139"/>
    </source>
</evidence>
<keyword evidence="7" id="KW-1210">Necrosis</keyword>
<evidence type="ECO:0000256" key="9">
    <source>
        <dbReference type="ARBA" id="ARBA00023136"/>
    </source>
</evidence>
<reference evidence="16" key="1">
    <citation type="submission" date="2025-08" db="UniProtKB">
        <authorList>
            <consortium name="RefSeq"/>
        </authorList>
    </citation>
    <scope>IDENTIFICATION</scope>
</reference>
<evidence type="ECO:0000256" key="5">
    <source>
        <dbReference type="ARBA" id="ARBA00022475"/>
    </source>
</evidence>
<evidence type="ECO:0000256" key="6">
    <source>
        <dbReference type="ARBA" id="ARBA00022490"/>
    </source>
</evidence>
<comment type="subunit">
    <text evidence="12">Homooligomer; homooligomeric ring-shaped pore complex containing 27-28 subunits when inserted in the membrane.</text>
</comment>
<evidence type="ECO:0000256" key="2">
    <source>
        <dbReference type="ARBA" id="ARBA00004651"/>
    </source>
</evidence>
<dbReference type="RefSeq" id="XP_023574580.1">
    <property type="nucleotide sequence ID" value="XM_023718812.1"/>
</dbReference>